<gene>
    <name evidence="1" type="ORF">A9X01_27700</name>
</gene>
<dbReference type="EMBL" id="LZKQ01000250">
    <property type="protein sequence ID" value="OBI78024.1"/>
    <property type="molecule type" value="Genomic_DNA"/>
</dbReference>
<sequence>MAFAATALRHAKPFFAPKALHLLVIDCPAFSAGVVIRGPKPTSWAVLGVLAKPGSQGGVGILGGRRDGCVPLGCAVLPGHAAGKPFADPQHALEVTNGRPPTFRA</sequence>
<evidence type="ECO:0000313" key="2">
    <source>
        <dbReference type="Proteomes" id="UP000093795"/>
    </source>
</evidence>
<evidence type="ECO:0000313" key="1">
    <source>
        <dbReference type="EMBL" id="OBI78024.1"/>
    </source>
</evidence>
<comment type="caution">
    <text evidence="1">The sequence shown here is derived from an EMBL/GenBank/DDBJ whole genome shotgun (WGS) entry which is preliminary data.</text>
</comment>
<proteinExistence type="predicted"/>
<name>A0A1A3BSZ3_MYCAS</name>
<dbReference type="Proteomes" id="UP000093795">
    <property type="component" value="Unassembled WGS sequence"/>
</dbReference>
<protein>
    <submittedName>
        <fullName evidence="1">Uncharacterized protein</fullName>
    </submittedName>
</protein>
<reference evidence="1 2" key="1">
    <citation type="submission" date="2016-06" db="EMBL/GenBank/DDBJ databases">
        <authorList>
            <person name="Kjaerup R.B."/>
            <person name="Dalgaard T.S."/>
            <person name="Juul-Madsen H.R."/>
        </authorList>
    </citation>
    <scope>NUCLEOTIDE SEQUENCE [LARGE SCALE GENOMIC DNA]</scope>
    <source>
        <strain evidence="1 2">1081914.2</strain>
    </source>
</reference>
<organism evidence="1 2">
    <name type="scientific">Mycobacterium asiaticum</name>
    <dbReference type="NCBI Taxonomy" id="1790"/>
    <lineage>
        <taxon>Bacteria</taxon>
        <taxon>Bacillati</taxon>
        <taxon>Actinomycetota</taxon>
        <taxon>Actinomycetes</taxon>
        <taxon>Mycobacteriales</taxon>
        <taxon>Mycobacteriaceae</taxon>
        <taxon>Mycobacterium</taxon>
    </lineage>
</organism>
<accession>A0A1A3BSZ3</accession>
<dbReference type="AlphaFoldDB" id="A0A1A3BSZ3"/>